<dbReference type="Gene3D" id="2.40.50.100">
    <property type="match status" value="1"/>
</dbReference>
<feature type="region of interest" description="Disordered" evidence="1">
    <location>
        <begin position="155"/>
        <end position="177"/>
    </location>
</feature>
<dbReference type="STRING" id="501024.RTCCBAU85039_6455"/>
<proteinExistence type="predicted"/>
<dbReference type="EMBL" id="FNXB01000075">
    <property type="protein sequence ID" value="SEI20711.1"/>
    <property type="molecule type" value="Genomic_DNA"/>
</dbReference>
<reference evidence="2" key="2">
    <citation type="submission" date="2016-10" db="EMBL/GenBank/DDBJ databases">
        <authorList>
            <person name="de Groot N.N."/>
        </authorList>
    </citation>
    <scope>NUCLEOTIDE SEQUENCE [LARGE SCALE GENOMIC DNA]</scope>
    <source>
        <strain evidence="2">CCBAU85039</strain>
    </source>
</reference>
<dbReference type="Proteomes" id="UP000198939">
    <property type="component" value="Unassembled WGS sequence"/>
</dbReference>
<evidence type="ECO:0000313" key="5">
    <source>
        <dbReference type="Proteomes" id="UP000198939"/>
    </source>
</evidence>
<feature type="region of interest" description="Disordered" evidence="1">
    <location>
        <begin position="23"/>
        <end position="77"/>
    </location>
</feature>
<dbReference type="Gene3D" id="1.10.287.470">
    <property type="entry name" value="Helix hairpin bin"/>
    <property type="match status" value="1"/>
</dbReference>
<evidence type="ECO:0000313" key="4">
    <source>
        <dbReference type="Proteomes" id="UP000183063"/>
    </source>
</evidence>
<protein>
    <submittedName>
        <fullName evidence="2">Uncharacterized protein</fullName>
    </submittedName>
</protein>
<gene>
    <name evidence="2" type="ORF">RTCCBAU85039_6455</name>
    <name evidence="3" type="ORF">SAMN05216228_106623</name>
</gene>
<sequence>MPLAGMLRAAAKSIVHQLCSCRSQTPDGRDIRRRRLTWHAPTADKGPSYRAEPIRPSASRAPHSAGSGAGRTGPSESLARDAIRTVDVGQGALEAQVEEARAALRLAQIDLSHTAIIAPEDGQVGEIVAIRCDTEIGGNEREKLCARRDELAEPHASKTKTKCIGPIFQKDHRKRRR</sequence>
<name>A0A1H8WJI5_9HYPH</name>
<dbReference type="AlphaFoldDB" id="A0A1H8WJI5"/>
<evidence type="ECO:0000313" key="2">
    <source>
        <dbReference type="EMBL" id="SEI20711.1"/>
    </source>
</evidence>
<accession>A0A1H8WJI5</accession>
<dbReference type="SUPFAM" id="SSF111369">
    <property type="entry name" value="HlyD-like secretion proteins"/>
    <property type="match status" value="1"/>
</dbReference>
<dbReference type="EMBL" id="FOCV01000066">
    <property type="protein sequence ID" value="SEP27759.1"/>
    <property type="molecule type" value="Genomic_DNA"/>
</dbReference>
<evidence type="ECO:0000256" key="1">
    <source>
        <dbReference type="SAM" id="MobiDB-lite"/>
    </source>
</evidence>
<dbReference type="Proteomes" id="UP000183063">
    <property type="component" value="Unassembled WGS sequence"/>
</dbReference>
<keyword evidence="5" id="KW-1185">Reference proteome</keyword>
<organism evidence="2 4">
    <name type="scientific">Rhizobium tibeticum</name>
    <dbReference type="NCBI Taxonomy" id="501024"/>
    <lineage>
        <taxon>Bacteria</taxon>
        <taxon>Pseudomonadati</taxon>
        <taxon>Pseudomonadota</taxon>
        <taxon>Alphaproteobacteria</taxon>
        <taxon>Hyphomicrobiales</taxon>
        <taxon>Rhizobiaceae</taxon>
        <taxon>Rhizobium/Agrobacterium group</taxon>
        <taxon>Rhizobium</taxon>
    </lineage>
</organism>
<evidence type="ECO:0000313" key="3">
    <source>
        <dbReference type="EMBL" id="SEP27759.1"/>
    </source>
</evidence>
<reference evidence="4" key="1">
    <citation type="submission" date="2016-10" db="EMBL/GenBank/DDBJ databases">
        <authorList>
            <person name="Wibberg D."/>
        </authorList>
    </citation>
    <scope>NUCLEOTIDE SEQUENCE [LARGE SCALE GENOMIC DNA]</scope>
</reference>
<reference evidence="3 5" key="3">
    <citation type="submission" date="2016-10" db="EMBL/GenBank/DDBJ databases">
        <authorList>
            <person name="Varghese N."/>
            <person name="Submissions S."/>
        </authorList>
    </citation>
    <scope>NUCLEOTIDE SEQUENCE [LARGE SCALE GENOMIC DNA]</scope>
    <source>
        <strain evidence="3 5">CGMCC 1.7071</strain>
    </source>
</reference>